<evidence type="ECO:0000256" key="15">
    <source>
        <dbReference type="ARBA" id="ARBA00023136"/>
    </source>
</evidence>
<keyword evidence="13 17" id="KW-0830">Ubiquinone</keyword>
<dbReference type="EMBL" id="MZ461490">
    <property type="protein sequence ID" value="QYL70182.1"/>
    <property type="molecule type" value="Genomic_DNA"/>
</dbReference>
<feature type="transmembrane region" description="Helical" evidence="17">
    <location>
        <begin position="341"/>
        <end position="362"/>
    </location>
</feature>
<evidence type="ECO:0000256" key="17">
    <source>
        <dbReference type="RuleBase" id="RU003297"/>
    </source>
</evidence>
<feature type="transmembrane region" description="Helical" evidence="17">
    <location>
        <begin position="187"/>
        <end position="210"/>
    </location>
</feature>
<comment type="function">
    <text evidence="17">Core subunit of the mitochondrial membrane respiratory chain NADH dehydrogenase (Complex I) which catalyzes electron transfer from NADH through the respiratory chain, using ubiquinone as an electron acceptor. Essential for the catalytic activity and assembly of complex I.</text>
</comment>
<keyword evidence="12 17" id="KW-0520">NAD</keyword>
<keyword evidence="10 17" id="KW-0249">Electron transport</keyword>
<proteinExistence type="inferred from homology"/>
<dbReference type="InterPro" id="IPR000260">
    <property type="entry name" value="NADH4_N"/>
</dbReference>
<feature type="domain" description="NADH:quinone oxidoreductase/Mrp antiporter transmembrane" evidence="18">
    <location>
        <begin position="111"/>
        <end position="397"/>
    </location>
</feature>
<evidence type="ECO:0000259" key="18">
    <source>
        <dbReference type="Pfam" id="PF00361"/>
    </source>
</evidence>
<dbReference type="PRINTS" id="PR01437">
    <property type="entry name" value="NUOXDRDTASE4"/>
</dbReference>
<dbReference type="GO" id="GO:0008137">
    <property type="term" value="F:NADH dehydrogenase (ubiquinone) activity"/>
    <property type="evidence" value="ECO:0007669"/>
    <property type="project" value="UniProtKB-UniRule"/>
</dbReference>
<feature type="transmembrane region" description="Helical" evidence="17">
    <location>
        <begin position="143"/>
        <end position="167"/>
    </location>
</feature>
<dbReference type="AlphaFoldDB" id="A0A8F9WVK3"/>
<feature type="transmembrane region" description="Helical" evidence="17">
    <location>
        <begin position="253"/>
        <end position="272"/>
    </location>
</feature>
<feature type="domain" description="NADH:ubiquinone oxidoreductase chain 4 N-terminal" evidence="19">
    <location>
        <begin position="5"/>
        <end position="107"/>
    </location>
</feature>
<comment type="function">
    <text evidence="1">Core subunit of the mitochondrial membrane respiratory chain NADH dehydrogenase (Complex I) that is believed to belong to the minimal assembly required for catalysis. Complex I functions in the transfer of electrons from NADH to the respiratory chain. The immediate electron acceptor for the enzyme is believed to be ubiquinone.</text>
</comment>
<keyword evidence="7 17" id="KW-0679">Respiratory chain</keyword>
<keyword evidence="14 17" id="KW-0496">Mitochondrion</keyword>
<evidence type="ECO:0000256" key="13">
    <source>
        <dbReference type="ARBA" id="ARBA00023075"/>
    </source>
</evidence>
<dbReference type="Pfam" id="PF00361">
    <property type="entry name" value="Proton_antipo_M"/>
    <property type="match status" value="1"/>
</dbReference>
<dbReference type="GO" id="GO:0042773">
    <property type="term" value="P:ATP synthesis coupled electron transport"/>
    <property type="evidence" value="ECO:0007669"/>
    <property type="project" value="InterPro"/>
</dbReference>
<feature type="transmembrane region" description="Helical" evidence="17">
    <location>
        <begin position="89"/>
        <end position="108"/>
    </location>
</feature>
<comment type="catalytic activity">
    <reaction evidence="16 17">
        <text>a ubiquinone + NADH + 5 H(+)(in) = a ubiquinol + NAD(+) + 4 H(+)(out)</text>
        <dbReference type="Rhea" id="RHEA:29091"/>
        <dbReference type="Rhea" id="RHEA-COMP:9565"/>
        <dbReference type="Rhea" id="RHEA-COMP:9566"/>
        <dbReference type="ChEBI" id="CHEBI:15378"/>
        <dbReference type="ChEBI" id="CHEBI:16389"/>
        <dbReference type="ChEBI" id="CHEBI:17976"/>
        <dbReference type="ChEBI" id="CHEBI:57540"/>
        <dbReference type="ChEBI" id="CHEBI:57945"/>
        <dbReference type="EC" id="7.1.1.2"/>
    </reaction>
</comment>
<dbReference type="EC" id="7.1.1.2" evidence="4 17"/>
<keyword evidence="15 17" id="KW-0472">Membrane</keyword>
<dbReference type="GO" id="GO:0015990">
    <property type="term" value="P:electron transport coupled proton transport"/>
    <property type="evidence" value="ECO:0007669"/>
    <property type="project" value="TreeGrafter"/>
</dbReference>
<keyword evidence="6 17" id="KW-0813">Transport</keyword>
<organism evidence="20">
    <name type="scientific">Taxonus zhangi</name>
    <dbReference type="NCBI Taxonomy" id="2848090"/>
    <lineage>
        <taxon>Eukaryota</taxon>
        <taxon>Metazoa</taxon>
        <taxon>Ecdysozoa</taxon>
        <taxon>Arthropoda</taxon>
        <taxon>Hexapoda</taxon>
        <taxon>Insecta</taxon>
        <taxon>Pterygota</taxon>
        <taxon>Neoptera</taxon>
        <taxon>Endopterygota</taxon>
        <taxon>Hymenoptera</taxon>
        <taxon>Tenthredinoidea</taxon>
        <taxon>Tenthredinidae</taxon>
        <taxon>Allantinae</taxon>
        <taxon>Taxonus</taxon>
    </lineage>
</organism>
<keyword evidence="9" id="KW-1278">Translocase</keyword>
<evidence type="ECO:0000256" key="12">
    <source>
        <dbReference type="ARBA" id="ARBA00023027"/>
    </source>
</evidence>
<dbReference type="GO" id="GO:0031966">
    <property type="term" value="C:mitochondrial membrane"/>
    <property type="evidence" value="ECO:0007669"/>
    <property type="project" value="UniProtKB-SubCell"/>
</dbReference>
<dbReference type="InterPro" id="IPR003918">
    <property type="entry name" value="NADH_UbQ_OxRdtase"/>
</dbReference>
<comment type="subcellular location">
    <subcellularLocation>
        <location evidence="2 17">Mitochondrion membrane</location>
        <topology evidence="2 17">Multi-pass membrane protein</topology>
    </subcellularLocation>
</comment>
<reference evidence="20" key="1">
    <citation type="submission" date="2021-06" db="EMBL/GenBank/DDBJ databases">
        <title>Genome sequencing and assembly of Taxonus zhangi.</title>
        <authorList>
            <person name="Xu M."/>
        </authorList>
    </citation>
    <scope>NUCLEOTIDE SEQUENCE</scope>
</reference>
<evidence type="ECO:0000256" key="10">
    <source>
        <dbReference type="ARBA" id="ARBA00022982"/>
    </source>
</evidence>
<keyword evidence="8 17" id="KW-0812">Transmembrane</keyword>
<gene>
    <name evidence="20" type="primary">ND4</name>
</gene>
<evidence type="ECO:0000313" key="20">
    <source>
        <dbReference type="EMBL" id="QYL70182.1"/>
    </source>
</evidence>
<keyword evidence="11 17" id="KW-1133">Transmembrane helix</keyword>
<evidence type="ECO:0000256" key="4">
    <source>
        <dbReference type="ARBA" id="ARBA00012944"/>
    </source>
</evidence>
<feature type="transmembrane region" description="Helical" evidence="17">
    <location>
        <begin position="54"/>
        <end position="77"/>
    </location>
</feature>
<name>A0A8F9WVK3_9HYME</name>
<protein>
    <recommendedName>
        <fullName evidence="5 17">NADH-ubiquinone oxidoreductase chain 4</fullName>
        <ecNumber evidence="4 17">7.1.1.2</ecNumber>
    </recommendedName>
</protein>
<evidence type="ECO:0000256" key="11">
    <source>
        <dbReference type="ARBA" id="ARBA00022989"/>
    </source>
</evidence>
<evidence type="ECO:0000256" key="9">
    <source>
        <dbReference type="ARBA" id="ARBA00022967"/>
    </source>
</evidence>
<geneLocation type="mitochondrion" evidence="20"/>
<evidence type="ECO:0000256" key="8">
    <source>
        <dbReference type="ARBA" id="ARBA00022692"/>
    </source>
</evidence>
<feature type="transmembrane region" description="Helical" evidence="17">
    <location>
        <begin position="222"/>
        <end position="241"/>
    </location>
</feature>
<dbReference type="InterPro" id="IPR001750">
    <property type="entry name" value="ND/Mrp_TM"/>
</dbReference>
<dbReference type="GO" id="GO:0003954">
    <property type="term" value="F:NADH dehydrogenase activity"/>
    <property type="evidence" value="ECO:0007669"/>
    <property type="project" value="TreeGrafter"/>
</dbReference>
<evidence type="ECO:0000256" key="6">
    <source>
        <dbReference type="ARBA" id="ARBA00022448"/>
    </source>
</evidence>
<evidence type="ECO:0000256" key="2">
    <source>
        <dbReference type="ARBA" id="ARBA00004225"/>
    </source>
</evidence>
<feature type="transmembrane region" description="Helical" evidence="17">
    <location>
        <begin position="114"/>
        <end position="136"/>
    </location>
</feature>
<feature type="transmembrane region" description="Helical" evidence="17">
    <location>
        <begin position="428"/>
        <end position="451"/>
    </location>
</feature>
<dbReference type="PANTHER" id="PTHR43507">
    <property type="entry name" value="NADH-UBIQUINONE OXIDOREDUCTASE CHAIN 4"/>
    <property type="match status" value="1"/>
</dbReference>
<evidence type="ECO:0000256" key="1">
    <source>
        <dbReference type="ARBA" id="ARBA00003257"/>
    </source>
</evidence>
<feature type="transmembrane region" description="Helical" evidence="17">
    <location>
        <begin position="279"/>
        <end position="301"/>
    </location>
</feature>
<dbReference type="PANTHER" id="PTHR43507:SF20">
    <property type="entry name" value="NADH-UBIQUINONE OXIDOREDUCTASE CHAIN 4"/>
    <property type="match status" value="1"/>
</dbReference>
<sequence length="452" mass="52460">MIMMMLKFIFYCLFLFFFSMMEECFWFVQNCLFLGGFIFLFLSSNFYEWSQLSGYLGCDLLSFGLIMLTFWIISLMFMSSSVIFNNKNFIKLFMLMILLLMLFLILTFSVTNLLLFYLFFECSMIPVLFLIMGWGLQLDRIQAGLYLLFYTLFASLPFLISIIYIFMKNNTLCFIIFFESDIYLEYVYIYFSLILAFLVKMPMFLVHLWLPKAHVEAPVSGSMILAGVMLKLGGYGLLRIFSILVNLGKNLNFIWISVSMVGGILVSLVCLFQVDLKSLIAYSSVVHMSVLLGGFLTLMNWGVCGSFLMMISHGLCSSGLFCLVNIIYERMGSRSILVNKGLINFMPSMSLWWFLLCSSNMSAPPSLNLMAEIMLINSMVSWNLILLFMLMFLSFFSASYSLYLYSFTQHGKLNFSLYSFVQGYLREYLLLILHWIPLNFLILNNELFILWI</sequence>
<comment type="similarity">
    <text evidence="3 17">Belongs to the complex I subunit 4 family.</text>
</comment>
<dbReference type="GO" id="GO:0048039">
    <property type="term" value="F:ubiquinone binding"/>
    <property type="evidence" value="ECO:0007669"/>
    <property type="project" value="TreeGrafter"/>
</dbReference>
<evidence type="ECO:0000256" key="3">
    <source>
        <dbReference type="ARBA" id="ARBA00009025"/>
    </source>
</evidence>
<feature type="transmembrane region" description="Helical" evidence="17">
    <location>
        <begin position="307"/>
        <end position="329"/>
    </location>
</feature>
<evidence type="ECO:0000256" key="7">
    <source>
        <dbReference type="ARBA" id="ARBA00022660"/>
    </source>
</evidence>
<evidence type="ECO:0000259" key="19">
    <source>
        <dbReference type="Pfam" id="PF01059"/>
    </source>
</evidence>
<dbReference type="Pfam" id="PF01059">
    <property type="entry name" value="Oxidored_q5_N"/>
    <property type="match status" value="1"/>
</dbReference>
<evidence type="ECO:0000256" key="16">
    <source>
        <dbReference type="ARBA" id="ARBA00049551"/>
    </source>
</evidence>
<feature type="transmembrane region" description="Helical" evidence="17">
    <location>
        <begin position="382"/>
        <end position="407"/>
    </location>
</feature>
<accession>A0A8F9WVK3</accession>
<evidence type="ECO:0000256" key="14">
    <source>
        <dbReference type="ARBA" id="ARBA00023128"/>
    </source>
</evidence>
<evidence type="ECO:0000256" key="5">
    <source>
        <dbReference type="ARBA" id="ARBA00021006"/>
    </source>
</evidence>